<sequence>MHYQGGKARDYLVKFPQRLNRIIEHRKVTYGDFKFSWIKG</sequence>
<name>A0A1H4GRJ0_9SPHI</name>
<evidence type="ECO:0000313" key="2">
    <source>
        <dbReference type="Proteomes" id="UP000198850"/>
    </source>
</evidence>
<dbReference type="STRING" id="425514.SAMN05443550_1115"/>
<protein>
    <submittedName>
        <fullName evidence="1">Uncharacterized protein</fullName>
    </submittedName>
</protein>
<organism evidence="1 2">
    <name type="scientific">Pedobacter hartonius</name>
    <dbReference type="NCBI Taxonomy" id="425514"/>
    <lineage>
        <taxon>Bacteria</taxon>
        <taxon>Pseudomonadati</taxon>
        <taxon>Bacteroidota</taxon>
        <taxon>Sphingobacteriia</taxon>
        <taxon>Sphingobacteriales</taxon>
        <taxon>Sphingobacteriaceae</taxon>
        <taxon>Pedobacter</taxon>
    </lineage>
</organism>
<proteinExistence type="predicted"/>
<keyword evidence="2" id="KW-1185">Reference proteome</keyword>
<dbReference type="AlphaFoldDB" id="A0A1H4GRJ0"/>
<accession>A0A1H4GRJ0</accession>
<reference evidence="1 2" key="1">
    <citation type="submission" date="2016-10" db="EMBL/GenBank/DDBJ databases">
        <authorList>
            <person name="de Groot N.N."/>
        </authorList>
    </citation>
    <scope>NUCLEOTIDE SEQUENCE [LARGE SCALE GENOMIC DNA]</scope>
    <source>
        <strain evidence="1 2">DSM 19033</strain>
    </source>
</reference>
<dbReference type="Proteomes" id="UP000198850">
    <property type="component" value="Unassembled WGS sequence"/>
</dbReference>
<evidence type="ECO:0000313" key="1">
    <source>
        <dbReference type="EMBL" id="SEB11660.1"/>
    </source>
</evidence>
<gene>
    <name evidence="1" type="ORF">SAMN05443550_1115</name>
</gene>
<dbReference type="EMBL" id="FNRA01000011">
    <property type="protein sequence ID" value="SEB11660.1"/>
    <property type="molecule type" value="Genomic_DNA"/>
</dbReference>